<dbReference type="RefSeq" id="WP_204801915.1">
    <property type="nucleotide sequence ID" value="NZ_JACSNX010000001.1"/>
</dbReference>
<feature type="transmembrane region" description="Helical" evidence="1">
    <location>
        <begin position="106"/>
        <end position="125"/>
    </location>
</feature>
<keyword evidence="1" id="KW-0812">Transmembrane</keyword>
<evidence type="ECO:0000313" key="2">
    <source>
        <dbReference type="EMBL" id="MBM6850179.1"/>
    </source>
</evidence>
<protein>
    <submittedName>
        <fullName evidence="2">Uncharacterized protein</fullName>
    </submittedName>
</protein>
<comment type="caution">
    <text evidence="2">The sequence shown here is derived from an EMBL/GenBank/DDBJ whole genome shotgun (WGS) entry which is preliminary data.</text>
</comment>
<name>A0ABS2FRF4_9FIRM</name>
<organism evidence="2 3">
    <name type="scientific">Oscillibacter valericigenes</name>
    <dbReference type="NCBI Taxonomy" id="351091"/>
    <lineage>
        <taxon>Bacteria</taxon>
        <taxon>Bacillati</taxon>
        <taxon>Bacillota</taxon>
        <taxon>Clostridia</taxon>
        <taxon>Eubacteriales</taxon>
        <taxon>Oscillospiraceae</taxon>
        <taxon>Oscillibacter</taxon>
    </lineage>
</organism>
<proteinExistence type="predicted"/>
<evidence type="ECO:0000256" key="1">
    <source>
        <dbReference type="SAM" id="Phobius"/>
    </source>
</evidence>
<keyword evidence="1" id="KW-0472">Membrane</keyword>
<sequence length="133" mass="15443">MDNQKKYLRVTEIMEAAAKKAQEDPLFQEAEKECVLDYHQVDFLNSLDEVRLCSFNVIGHTEYGTSEGIYGEIEFYGVWLPDHRSFHSPVKLSVYTLKTLSESKEAFIRMGTLVNLICYYAIQFINANINRFD</sequence>
<accession>A0ABS2FRF4</accession>
<evidence type="ECO:0000313" key="3">
    <source>
        <dbReference type="Proteomes" id="UP000719500"/>
    </source>
</evidence>
<keyword evidence="1" id="KW-1133">Transmembrane helix</keyword>
<gene>
    <name evidence="2" type="ORF">H9X91_01845</name>
</gene>
<reference evidence="2 3" key="1">
    <citation type="journal article" date="2021" name="Sci. Rep.">
        <title>The distribution of antibiotic resistance genes in chicken gut microbiota commensals.</title>
        <authorList>
            <person name="Juricova H."/>
            <person name="Matiasovicova J."/>
            <person name="Kubasova T."/>
            <person name="Cejkova D."/>
            <person name="Rychlik I."/>
        </authorList>
    </citation>
    <scope>NUCLEOTIDE SEQUENCE [LARGE SCALE GENOMIC DNA]</scope>
    <source>
        <strain evidence="2 3">An411</strain>
    </source>
</reference>
<dbReference type="Proteomes" id="UP000719500">
    <property type="component" value="Unassembled WGS sequence"/>
</dbReference>
<dbReference type="EMBL" id="JACSNX010000001">
    <property type="protein sequence ID" value="MBM6850179.1"/>
    <property type="molecule type" value="Genomic_DNA"/>
</dbReference>
<keyword evidence="3" id="KW-1185">Reference proteome</keyword>